<feature type="compositionally biased region" description="Low complexity" evidence="10">
    <location>
        <begin position="30"/>
        <end position="46"/>
    </location>
</feature>
<feature type="compositionally biased region" description="Basic residues" evidence="10">
    <location>
        <begin position="832"/>
        <end position="841"/>
    </location>
</feature>
<keyword evidence="8" id="KW-0057">Aromatic amino acid biosynthesis</keyword>
<comment type="pathway">
    <text evidence="1">Metabolic intermediate biosynthesis; chorismate biosynthesis; chorismate from D-erythrose 4-phosphate and phosphoenolpyruvate: step 5/7.</text>
</comment>
<evidence type="ECO:0000313" key="12">
    <source>
        <dbReference type="Proteomes" id="UP000311382"/>
    </source>
</evidence>
<comment type="caution">
    <text evidence="11">The sequence shown here is derived from an EMBL/GenBank/DDBJ whole genome shotgun (WGS) entry which is preliminary data.</text>
</comment>
<dbReference type="GO" id="GO:0008652">
    <property type="term" value="P:amino acid biosynthetic process"/>
    <property type="evidence" value="ECO:0007669"/>
    <property type="project" value="UniProtKB-KW"/>
</dbReference>
<feature type="region of interest" description="Disordered" evidence="10">
    <location>
        <begin position="1"/>
        <end position="56"/>
    </location>
</feature>
<dbReference type="GO" id="GO:0003855">
    <property type="term" value="F:3-dehydroquinate dehydratase activity"/>
    <property type="evidence" value="ECO:0007669"/>
    <property type="project" value="InterPro"/>
</dbReference>
<keyword evidence="7" id="KW-0067">ATP-binding</keyword>
<dbReference type="Gene3D" id="3.40.50.300">
    <property type="entry name" value="P-loop containing nucleotide triphosphate hydrolases"/>
    <property type="match status" value="1"/>
</dbReference>
<dbReference type="CDD" id="cd00464">
    <property type="entry name" value="SK"/>
    <property type="match status" value="1"/>
</dbReference>
<dbReference type="OrthoDB" id="197068at2759"/>
<keyword evidence="4" id="KW-0808">Transferase</keyword>
<feature type="region of interest" description="Disordered" evidence="10">
    <location>
        <begin position="325"/>
        <end position="358"/>
    </location>
</feature>
<feature type="non-terminal residue" evidence="11">
    <location>
        <position position="887"/>
    </location>
</feature>
<dbReference type="PANTHER" id="PTHR21090">
    <property type="entry name" value="AROM/DEHYDROQUINATE SYNTHASE"/>
    <property type="match status" value="1"/>
</dbReference>
<gene>
    <name evidence="11" type="ORF">DMC30DRAFT_433369</name>
</gene>
<keyword evidence="5" id="KW-0547">Nucleotide-binding</keyword>
<evidence type="ECO:0000256" key="2">
    <source>
        <dbReference type="ARBA" id="ARBA00012154"/>
    </source>
</evidence>
<evidence type="ECO:0000256" key="10">
    <source>
        <dbReference type="SAM" id="MobiDB-lite"/>
    </source>
</evidence>
<dbReference type="GO" id="GO:0009073">
    <property type="term" value="P:aromatic amino acid family biosynthetic process"/>
    <property type="evidence" value="ECO:0007669"/>
    <property type="project" value="UniProtKB-KW"/>
</dbReference>
<dbReference type="InterPro" id="IPR023000">
    <property type="entry name" value="Shikimate_kinase_CS"/>
</dbReference>
<evidence type="ECO:0000313" key="11">
    <source>
        <dbReference type="EMBL" id="TNY22262.1"/>
    </source>
</evidence>
<evidence type="ECO:0000256" key="5">
    <source>
        <dbReference type="ARBA" id="ARBA00022741"/>
    </source>
</evidence>
<dbReference type="AlphaFoldDB" id="A0A5C5G1L9"/>
<dbReference type="PROSITE" id="PS01128">
    <property type="entry name" value="SHIKIMATE_KINASE"/>
    <property type="match status" value="1"/>
</dbReference>
<organism evidence="11 12">
    <name type="scientific">Rhodotorula diobovata</name>
    <dbReference type="NCBI Taxonomy" id="5288"/>
    <lineage>
        <taxon>Eukaryota</taxon>
        <taxon>Fungi</taxon>
        <taxon>Dikarya</taxon>
        <taxon>Basidiomycota</taxon>
        <taxon>Pucciniomycotina</taxon>
        <taxon>Microbotryomycetes</taxon>
        <taxon>Sporidiobolales</taxon>
        <taxon>Sporidiobolaceae</taxon>
        <taxon>Rhodotorula</taxon>
    </lineage>
</organism>
<dbReference type="InterPro" id="IPR001381">
    <property type="entry name" value="DHquinase_I"/>
</dbReference>
<feature type="region of interest" description="Disordered" evidence="10">
    <location>
        <begin position="827"/>
        <end position="850"/>
    </location>
</feature>
<dbReference type="InterPro" id="IPR031322">
    <property type="entry name" value="Shikimate/glucono_kinase"/>
</dbReference>
<evidence type="ECO:0000256" key="4">
    <source>
        <dbReference type="ARBA" id="ARBA00022679"/>
    </source>
</evidence>
<protein>
    <recommendedName>
        <fullName evidence="2">shikimate kinase</fullName>
        <ecNumber evidence="2">2.7.1.71</ecNumber>
    </recommendedName>
</protein>
<dbReference type="Gene3D" id="3.20.20.70">
    <property type="entry name" value="Aldolase class I"/>
    <property type="match status" value="1"/>
</dbReference>
<feature type="compositionally biased region" description="Low complexity" evidence="10">
    <location>
        <begin position="329"/>
        <end position="346"/>
    </location>
</feature>
<keyword evidence="6" id="KW-0418">Kinase</keyword>
<comment type="catalytic activity">
    <reaction evidence="9">
        <text>shikimate + ATP = 3-phosphoshikimate + ADP + H(+)</text>
        <dbReference type="Rhea" id="RHEA:13121"/>
        <dbReference type="ChEBI" id="CHEBI:15378"/>
        <dbReference type="ChEBI" id="CHEBI:30616"/>
        <dbReference type="ChEBI" id="CHEBI:36208"/>
        <dbReference type="ChEBI" id="CHEBI:145989"/>
        <dbReference type="ChEBI" id="CHEBI:456216"/>
        <dbReference type="EC" id="2.7.1.71"/>
    </reaction>
</comment>
<dbReference type="GO" id="GO:0004765">
    <property type="term" value="F:shikimate kinase activity"/>
    <property type="evidence" value="ECO:0007669"/>
    <property type="project" value="UniProtKB-EC"/>
</dbReference>
<dbReference type="InterPro" id="IPR013785">
    <property type="entry name" value="Aldolase_TIM"/>
</dbReference>
<sequence>MAIDDVTPHAAPLASSSSSSSSSAPPPPTTSNSASASTPRVRPPTRTSRRTPRPPLYHPDATIVLIGMRGVGKTTLGLIAATSLRRSFIDADSAFQTLHGPISAFVTARGWSAFRDAETAILRKLLDEHPRGYVIACGGGVVERDENCDLLRAFRDQGCPIVHVVRDKEETVRYLVDEQARPAWGEEIRHVWARRTPLFESLCTHTIASLTASPRPSSPQFLMKHVETAFVRLLRSLFGFASSHVPLVAGPRPPPVSGPSSGEYGGYGACESDLGRGAKGARTSFVALNFPDLRAVEAETIRTVAGGVDVIEMRVDTLVELEATPPPYAASSSRGASPRSSGSATPTPTPAPAPRRRRVPSPHFVALCFGHLRRCSPLPILYTVRTEPQGGAFPDPYGGEEEDEAGDPSARLDEYVALVELGFKLGAEYVDVELALPDRVIERLLALRGAATQVVGADHDRRGEWEWQSDAVLDKYRRAARLGCDVIKLVSTPRTFESNLELLKFRAKVDALPSPLSDSADAADAAAAAAADHPPRIPLLAINLGKGGQLSRYLNPVLTPVTHPLLPGVAAPGQLTYAQTQQALFLSGLILEKTFAVPSPAVAEAFAREAQTLGLPYAFVVVEDRAAALRTSTTAGSDDPTFGGAYLGSPALPLAVSSLPASDEVLPPALATGFADLSVPICDSPASYDVPPRPLAPARNKHTNVRVLALAEVLTQNLSPINAVGTHTCALLVGLARRDRNEVVEALGTVGARWVFLVACEEDDGPAEEEEHRMALDAPPASSSSALFASPTGGAALDLSWAAGAGAGGGGRRGLLSAAIESKRLRAAAASAHHHHAHHPKGGAGGGAGAGARATFVADGWQVLGARDVEAECDRQAFRALTGRRMG</sequence>
<evidence type="ECO:0000256" key="8">
    <source>
        <dbReference type="ARBA" id="ARBA00023141"/>
    </source>
</evidence>
<dbReference type="PANTHER" id="PTHR21090:SF5">
    <property type="entry name" value="PENTAFUNCTIONAL AROM POLYPEPTIDE"/>
    <property type="match status" value="1"/>
</dbReference>
<dbReference type="EMBL" id="SOZI01000028">
    <property type="protein sequence ID" value="TNY22262.1"/>
    <property type="molecule type" value="Genomic_DNA"/>
</dbReference>
<dbReference type="SUPFAM" id="SSF52540">
    <property type="entry name" value="P-loop containing nucleoside triphosphate hydrolases"/>
    <property type="match status" value="1"/>
</dbReference>
<keyword evidence="3" id="KW-0028">Amino-acid biosynthesis</keyword>
<dbReference type="EC" id="2.7.1.71" evidence="2"/>
<evidence type="ECO:0000256" key="3">
    <source>
        <dbReference type="ARBA" id="ARBA00022605"/>
    </source>
</evidence>
<proteinExistence type="inferred from homology"/>
<keyword evidence="12" id="KW-1185">Reference proteome</keyword>
<accession>A0A5C5G1L9</accession>
<name>A0A5C5G1L9_9BASI</name>
<dbReference type="Proteomes" id="UP000311382">
    <property type="component" value="Unassembled WGS sequence"/>
</dbReference>
<dbReference type="CDD" id="cd00502">
    <property type="entry name" value="DHQase_I"/>
    <property type="match status" value="1"/>
</dbReference>
<evidence type="ECO:0000256" key="9">
    <source>
        <dbReference type="ARBA" id="ARBA00048567"/>
    </source>
</evidence>
<dbReference type="SUPFAM" id="SSF51569">
    <property type="entry name" value="Aldolase"/>
    <property type="match status" value="1"/>
</dbReference>
<dbReference type="InterPro" id="IPR000623">
    <property type="entry name" value="Shikimate_kinase/TSH1"/>
</dbReference>
<evidence type="ECO:0000256" key="6">
    <source>
        <dbReference type="ARBA" id="ARBA00022777"/>
    </source>
</evidence>
<evidence type="ECO:0000256" key="7">
    <source>
        <dbReference type="ARBA" id="ARBA00022840"/>
    </source>
</evidence>
<dbReference type="STRING" id="5288.A0A5C5G1L9"/>
<dbReference type="Pfam" id="PF01487">
    <property type="entry name" value="DHquinase_I"/>
    <property type="match status" value="2"/>
</dbReference>
<reference evidence="11 12" key="1">
    <citation type="submission" date="2019-03" db="EMBL/GenBank/DDBJ databases">
        <title>Rhodosporidium diobovatum UCD-FST 08-225 genome sequencing, assembly, and annotation.</title>
        <authorList>
            <person name="Fakankun I.U."/>
            <person name="Fristensky B."/>
            <person name="Levin D.B."/>
        </authorList>
    </citation>
    <scope>NUCLEOTIDE SEQUENCE [LARGE SCALE GENOMIC DNA]</scope>
    <source>
        <strain evidence="11 12">UCD-FST 08-225</strain>
    </source>
</reference>
<dbReference type="GO" id="GO:0009423">
    <property type="term" value="P:chorismate biosynthetic process"/>
    <property type="evidence" value="ECO:0007669"/>
    <property type="project" value="UniProtKB-UniPathway"/>
</dbReference>
<dbReference type="GO" id="GO:0005524">
    <property type="term" value="F:ATP binding"/>
    <property type="evidence" value="ECO:0007669"/>
    <property type="project" value="UniProtKB-KW"/>
</dbReference>
<dbReference type="PRINTS" id="PR01100">
    <property type="entry name" value="SHIKIMTKNASE"/>
</dbReference>
<dbReference type="UniPathway" id="UPA00053">
    <property type="reaction ID" value="UER00088"/>
</dbReference>
<dbReference type="HAMAP" id="MF_00109">
    <property type="entry name" value="Shikimate_kinase"/>
    <property type="match status" value="1"/>
</dbReference>
<dbReference type="Pfam" id="PF01202">
    <property type="entry name" value="SKI"/>
    <property type="match status" value="1"/>
</dbReference>
<evidence type="ECO:0000256" key="1">
    <source>
        <dbReference type="ARBA" id="ARBA00004842"/>
    </source>
</evidence>
<dbReference type="GO" id="GO:0003866">
    <property type="term" value="F:3-phosphoshikimate 1-carboxyvinyltransferase activity"/>
    <property type="evidence" value="ECO:0007669"/>
    <property type="project" value="TreeGrafter"/>
</dbReference>
<feature type="compositionally biased region" description="Low complexity" evidence="10">
    <location>
        <begin position="10"/>
        <end position="23"/>
    </location>
</feature>
<dbReference type="InterPro" id="IPR027417">
    <property type="entry name" value="P-loop_NTPase"/>
</dbReference>